<keyword evidence="1" id="KW-0732">Signal</keyword>
<dbReference type="Proteomes" id="UP000505355">
    <property type="component" value="Chromosome"/>
</dbReference>
<evidence type="ECO:0000313" key="3">
    <source>
        <dbReference type="Proteomes" id="UP000505355"/>
    </source>
</evidence>
<evidence type="ECO:0000256" key="1">
    <source>
        <dbReference type="SAM" id="SignalP"/>
    </source>
</evidence>
<dbReference type="GO" id="GO:0004180">
    <property type="term" value="F:carboxypeptidase activity"/>
    <property type="evidence" value="ECO:0007669"/>
    <property type="project" value="UniProtKB-KW"/>
</dbReference>
<keyword evidence="2" id="KW-0121">Carboxypeptidase</keyword>
<dbReference type="Gene3D" id="2.60.40.1120">
    <property type="entry name" value="Carboxypeptidase-like, regulatory domain"/>
    <property type="match status" value="1"/>
</dbReference>
<feature type="chain" id="PRO_5028899201" evidence="1">
    <location>
        <begin position="19"/>
        <end position="383"/>
    </location>
</feature>
<dbReference type="SUPFAM" id="SSF49452">
    <property type="entry name" value="Starch-binding domain-like"/>
    <property type="match status" value="1"/>
</dbReference>
<proteinExistence type="predicted"/>
<dbReference type="KEGG" id="mmab:HQ865_05690"/>
<keyword evidence="2" id="KW-0378">Hydrolase</keyword>
<dbReference type="EMBL" id="CP054139">
    <property type="protein sequence ID" value="QKJ29266.1"/>
    <property type="molecule type" value="Genomic_DNA"/>
</dbReference>
<dbReference type="InterPro" id="IPR013784">
    <property type="entry name" value="Carb-bd-like_fold"/>
</dbReference>
<organism evidence="2 3">
    <name type="scientific">Mucilaginibacter mali</name>
    <dbReference type="NCBI Taxonomy" id="2740462"/>
    <lineage>
        <taxon>Bacteria</taxon>
        <taxon>Pseudomonadati</taxon>
        <taxon>Bacteroidota</taxon>
        <taxon>Sphingobacteriia</taxon>
        <taxon>Sphingobacteriales</taxon>
        <taxon>Sphingobacteriaceae</taxon>
        <taxon>Mucilaginibacter</taxon>
    </lineage>
</organism>
<dbReference type="Pfam" id="PF13715">
    <property type="entry name" value="CarbopepD_reg_2"/>
    <property type="match status" value="1"/>
</dbReference>
<reference evidence="2 3" key="1">
    <citation type="submission" date="2020-05" db="EMBL/GenBank/DDBJ databases">
        <title>Mucilaginibacter mali sp. nov.</title>
        <authorList>
            <person name="Kim H.S."/>
            <person name="Lee K.C."/>
            <person name="Suh M.K."/>
            <person name="Kim J.-S."/>
            <person name="Han K.-I."/>
            <person name="Eom M.K."/>
            <person name="Shin Y.K."/>
            <person name="Lee J.-S."/>
        </authorList>
    </citation>
    <scope>NUCLEOTIDE SEQUENCE [LARGE SCALE GENOMIC DNA]</scope>
    <source>
        <strain evidence="2 3">G2-14</strain>
    </source>
</reference>
<keyword evidence="2" id="KW-0645">Protease</keyword>
<feature type="signal peptide" evidence="1">
    <location>
        <begin position="1"/>
        <end position="18"/>
    </location>
</feature>
<name>A0A7D4PZW7_9SPHI</name>
<accession>A0A7D4PZW7</accession>
<sequence length="383" mass="43247">MLKNLIILFLLFPATVFAQSVITGSVLTKAGNAVPDASVFLSNASVGSKTLENGAFTLNNVKYGQYDLVVSCIGFETYHETVLVNAEAIALPAIHLSPKITELKEVTIQYDSNRDRHVKMFLDEFLGHSENAMQCKLLNPEILNLTFEKSTGKLTGSTDDFLVIENKALGYNIKYLLASFEWDPQRGYVSYTGSSVFEPMTGKSSDEKRWQKARIKAYRGSDMHFLRACIGQQVAEEGFTVYPVIRKPNPDRPADSLIRAKLQKFRPAGSTRILLMTDSLRYWSEKSRLPKYIDIMNNTPIKSADYIKLTQKKGIYAFGYPNLLRIHYKSTGNSSMVTFEKEYAYFDNNGIILTPHYVLIEGSWAFNRIAELLPVDYELPATF</sequence>
<protein>
    <submittedName>
        <fullName evidence="2">Carboxypeptidase-like regulatory domain-containing protein</fullName>
    </submittedName>
</protein>
<evidence type="ECO:0000313" key="2">
    <source>
        <dbReference type="EMBL" id="QKJ29266.1"/>
    </source>
</evidence>
<gene>
    <name evidence="2" type="ORF">HQ865_05690</name>
</gene>
<keyword evidence="3" id="KW-1185">Reference proteome</keyword>
<dbReference type="RefSeq" id="WP_173413960.1">
    <property type="nucleotide sequence ID" value="NZ_CP054139.1"/>
</dbReference>
<dbReference type="GO" id="GO:0030246">
    <property type="term" value="F:carbohydrate binding"/>
    <property type="evidence" value="ECO:0007669"/>
    <property type="project" value="InterPro"/>
</dbReference>
<dbReference type="AlphaFoldDB" id="A0A7D4PZW7"/>